<gene>
    <name evidence="2" type="primary">LOC101495774</name>
</gene>
<name>A0A3Q7XSX5_CICAR</name>
<dbReference type="RefSeq" id="XP_027186976.1">
    <property type="nucleotide sequence ID" value="XM_027331175.1"/>
</dbReference>
<dbReference type="Proteomes" id="UP000087171">
    <property type="component" value="Unplaced"/>
</dbReference>
<organism evidence="1 2">
    <name type="scientific">Cicer arietinum</name>
    <name type="common">Chickpea</name>
    <name type="synonym">Garbanzo</name>
    <dbReference type="NCBI Taxonomy" id="3827"/>
    <lineage>
        <taxon>Eukaryota</taxon>
        <taxon>Viridiplantae</taxon>
        <taxon>Streptophyta</taxon>
        <taxon>Embryophyta</taxon>
        <taxon>Tracheophyta</taxon>
        <taxon>Spermatophyta</taxon>
        <taxon>Magnoliopsida</taxon>
        <taxon>eudicotyledons</taxon>
        <taxon>Gunneridae</taxon>
        <taxon>Pentapetalae</taxon>
        <taxon>rosids</taxon>
        <taxon>fabids</taxon>
        <taxon>Fabales</taxon>
        <taxon>Fabaceae</taxon>
        <taxon>Papilionoideae</taxon>
        <taxon>50 kb inversion clade</taxon>
        <taxon>NPAAA clade</taxon>
        <taxon>Hologalegina</taxon>
        <taxon>IRL clade</taxon>
        <taxon>Cicereae</taxon>
        <taxon>Cicer</taxon>
    </lineage>
</organism>
<protein>
    <submittedName>
        <fullName evidence="2">Cucumisin-like</fullName>
    </submittedName>
</protein>
<keyword evidence="1" id="KW-1185">Reference proteome</keyword>
<dbReference type="Gene3D" id="3.50.30.30">
    <property type="match status" value="1"/>
</dbReference>
<accession>A0A3Q7XSX5</accession>
<reference evidence="2" key="1">
    <citation type="submission" date="2025-08" db="UniProtKB">
        <authorList>
            <consortium name="RefSeq"/>
        </authorList>
    </citation>
    <scope>IDENTIFICATION</scope>
    <source>
        <tissue evidence="2">Etiolated seedlings</tissue>
    </source>
</reference>
<proteinExistence type="predicted"/>
<evidence type="ECO:0000313" key="1">
    <source>
        <dbReference type="Proteomes" id="UP000087171"/>
    </source>
</evidence>
<evidence type="ECO:0000313" key="2">
    <source>
        <dbReference type="RefSeq" id="XP_027186976.1"/>
    </source>
</evidence>
<dbReference type="OrthoDB" id="206201at2759"/>
<dbReference type="AlphaFoldDB" id="A0A3Q7XSX5"/>
<sequence>MISASLKGSWRFDICFPIIYSGDAPNTIAGFNRLTSKNCSANSLNDFTFAYPLPTCYLQSKDANKIQKYIHSSSFPTATIYKSSEVKYILAPVVASFSFLIKGS</sequence>